<accession>A0A9X1UDM8</accession>
<evidence type="ECO:0000313" key="2">
    <source>
        <dbReference type="Proteomes" id="UP001139462"/>
    </source>
</evidence>
<sequence length="248" mass="28504">MRLLPLIGFLFLFISCKQEEKKLTAQQIIDKTIETAGGDKYDKAKIEFTFRKNKYTSERKNGLYKLTRTINDSLGETYDVLTNSSFERQVDGVKINLPDSLSNLYANSVNSVHYFVQLPYGLNDEAVNKKLVGEAEIKGKKYYEIEVTFAQEGGGVDHEDIYMYWINKDDFTTDYLAYKFYTGKGGIRFREAFNPSVVKGIRFVNYKNYKAEPWENVDMKSLDELFTEGKLALVSEIITEGISVDIIE</sequence>
<dbReference type="Proteomes" id="UP001139462">
    <property type="component" value="Unassembled WGS sequence"/>
</dbReference>
<dbReference type="PROSITE" id="PS51257">
    <property type="entry name" value="PROKAR_LIPOPROTEIN"/>
    <property type="match status" value="1"/>
</dbReference>
<dbReference type="AlphaFoldDB" id="A0A9X1UDM8"/>
<gene>
    <name evidence="1" type="ORF">K8344_11420</name>
</gene>
<proteinExistence type="predicted"/>
<protein>
    <submittedName>
        <fullName evidence="1">Deoxyribose-phosphate aldolase</fullName>
    </submittedName>
</protein>
<comment type="caution">
    <text evidence="1">The sequence shown here is derived from an EMBL/GenBank/DDBJ whole genome shotgun (WGS) entry which is preliminary data.</text>
</comment>
<dbReference type="InterPro" id="IPR045444">
    <property type="entry name" value="DUF6503"/>
</dbReference>
<evidence type="ECO:0000313" key="1">
    <source>
        <dbReference type="EMBL" id="MCG2431731.1"/>
    </source>
</evidence>
<dbReference type="RefSeq" id="WP_237608815.1">
    <property type="nucleotide sequence ID" value="NZ_JAIRBB010000011.1"/>
</dbReference>
<dbReference type="EMBL" id="JAIRBB010000011">
    <property type="protein sequence ID" value="MCG2431731.1"/>
    <property type="molecule type" value="Genomic_DNA"/>
</dbReference>
<reference evidence="1" key="1">
    <citation type="submission" date="2021-09" db="EMBL/GenBank/DDBJ databases">
        <title>Genome of Aequorivita sp. strain F64183.</title>
        <authorList>
            <person name="Wang Y."/>
        </authorList>
    </citation>
    <scope>NUCLEOTIDE SEQUENCE</scope>
    <source>
        <strain evidence="1">F64183</strain>
    </source>
</reference>
<keyword evidence="2" id="KW-1185">Reference proteome</keyword>
<name>A0A9X1UDM8_9FLAO</name>
<dbReference type="Pfam" id="PF20113">
    <property type="entry name" value="DUF6503"/>
    <property type="match status" value="1"/>
</dbReference>
<organism evidence="1 2">
    <name type="scientific">Aequorivita xiaoshiensis</name>
    <dbReference type="NCBI Taxonomy" id="2874476"/>
    <lineage>
        <taxon>Bacteria</taxon>
        <taxon>Pseudomonadati</taxon>
        <taxon>Bacteroidota</taxon>
        <taxon>Flavobacteriia</taxon>
        <taxon>Flavobacteriales</taxon>
        <taxon>Flavobacteriaceae</taxon>
        <taxon>Aequorivita</taxon>
    </lineage>
</organism>